<proteinExistence type="predicted"/>
<comment type="caution">
    <text evidence="1">The sequence shown here is derived from an EMBL/GenBank/DDBJ whole genome shotgun (WGS) entry which is preliminary data.</text>
</comment>
<name>A0AA86UKL7_9EUKA</name>
<dbReference type="Proteomes" id="UP001642409">
    <property type="component" value="Unassembled WGS sequence"/>
</dbReference>
<dbReference type="EMBL" id="CATOUU010000949">
    <property type="protein sequence ID" value="CAI9961915.1"/>
    <property type="molecule type" value="Genomic_DNA"/>
</dbReference>
<gene>
    <name evidence="1" type="ORF">HINF_LOCUS49560</name>
    <name evidence="2" type="ORF">HINF_LOCUS76197</name>
</gene>
<evidence type="ECO:0000313" key="2">
    <source>
        <dbReference type="EMBL" id="CAL6111021.1"/>
    </source>
</evidence>
<organism evidence="1">
    <name type="scientific">Hexamita inflata</name>
    <dbReference type="NCBI Taxonomy" id="28002"/>
    <lineage>
        <taxon>Eukaryota</taxon>
        <taxon>Metamonada</taxon>
        <taxon>Diplomonadida</taxon>
        <taxon>Hexamitidae</taxon>
        <taxon>Hexamitinae</taxon>
        <taxon>Hexamita</taxon>
    </lineage>
</organism>
<evidence type="ECO:0000313" key="1">
    <source>
        <dbReference type="EMBL" id="CAI9961915.1"/>
    </source>
</evidence>
<sequence length="138" mass="15903">MRANPISTPLGRTRANPNRIWAKFCAKFWDTFNFWEENCGGFCLEGLLYSFWQEKWRNYCAKTGFGLIWSELAVLSEVCLEYCERAWRELAAWTKQPVPCWPALRLFWLESGLPAQSGPLQLASGPSCRCLVPCIASW</sequence>
<reference evidence="1" key="1">
    <citation type="submission" date="2023-06" db="EMBL/GenBank/DDBJ databases">
        <authorList>
            <person name="Kurt Z."/>
        </authorList>
    </citation>
    <scope>NUCLEOTIDE SEQUENCE</scope>
</reference>
<protein>
    <submittedName>
        <fullName evidence="2">Hypothetical_protein</fullName>
    </submittedName>
</protein>
<dbReference type="AlphaFoldDB" id="A0AA86UKL7"/>
<reference evidence="2 3" key="2">
    <citation type="submission" date="2024-07" db="EMBL/GenBank/DDBJ databases">
        <authorList>
            <person name="Akdeniz Z."/>
        </authorList>
    </citation>
    <scope>NUCLEOTIDE SEQUENCE [LARGE SCALE GENOMIC DNA]</scope>
</reference>
<accession>A0AA86UKL7</accession>
<keyword evidence="3" id="KW-1185">Reference proteome</keyword>
<evidence type="ECO:0000313" key="3">
    <source>
        <dbReference type="Proteomes" id="UP001642409"/>
    </source>
</evidence>
<dbReference type="EMBL" id="CAXDID020000699">
    <property type="protein sequence ID" value="CAL6111021.1"/>
    <property type="molecule type" value="Genomic_DNA"/>
</dbReference>